<name>A0A024GQN6_9STRA</name>
<dbReference type="Proteomes" id="UP000053237">
    <property type="component" value="Unassembled WGS sequence"/>
</dbReference>
<evidence type="ECO:0000313" key="1">
    <source>
        <dbReference type="EMBL" id="CCI48856.1"/>
    </source>
</evidence>
<proteinExistence type="predicted"/>
<keyword evidence="2" id="KW-1185">Reference proteome</keyword>
<evidence type="ECO:0000313" key="2">
    <source>
        <dbReference type="Proteomes" id="UP000053237"/>
    </source>
</evidence>
<reference evidence="1 2" key="1">
    <citation type="submission" date="2012-05" db="EMBL/GenBank/DDBJ databases">
        <title>Recombination and specialization in a pathogen metapopulation.</title>
        <authorList>
            <person name="Gardiner A."/>
            <person name="Kemen E."/>
            <person name="Schultz-Larsen T."/>
            <person name="MacLean D."/>
            <person name="Van Oosterhout C."/>
            <person name="Jones J.D.G."/>
        </authorList>
    </citation>
    <scope>NUCLEOTIDE SEQUENCE [LARGE SCALE GENOMIC DNA]</scope>
    <source>
        <strain evidence="1 2">Ac Nc2</strain>
    </source>
</reference>
<protein>
    <submittedName>
        <fullName evidence="1">Uncharacterized protein</fullName>
    </submittedName>
</protein>
<dbReference type="AlphaFoldDB" id="A0A024GQN6"/>
<dbReference type="InParanoid" id="A0A024GQN6"/>
<dbReference type="EMBL" id="CAIX01000252">
    <property type="protein sequence ID" value="CCI48856.1"/>
    <property type="molecule type" value="Genomic_DNA"/>
</dbReference>
<organism evidence="1 2">
    <name type="scientific">Albugo candida</name>
    <dbReference type="NCBI Taxonomy" id="65357"/>
    <lineage>
        <taxon>Eukaryota</taxon>
        <taxon>Sar</taxon>
        <taxon>Stramenopiles</taxon>
        <taxon>Oomycota</taxon>
        <taxon>Peronosporomycetes</taxon>
        <taxon>Albuginales</taxon>
        <taxon>Albuginaceae</taxon>
        <taxon>Albugo</taxon>
    </lineage>
</organism>
<gene>
    <name evidence="1" type="ORF">BN9_100650</name>
</gene>
<accession>A0A024GQN6</accession>
<sequence>MSFTFYFEDTKRPDVRSKVANGDLEDWRIQIGFQQQVLDSVLFLSWKHRSNLDSMDHYLYSQHQEHQKSILLPNRIEHSTISGPGTETYSERITTRPMRLFRAQNISMFQKTRQKAFYFRLRPIALGSSLQE</sequence>
<comment type="caution">
    <text evidence="1">The sequence shown here is derived from an EMBL/GenBank/DDBJ whole genome shotgun (WGS) entry which is preliminary data.</text>
</comment>